<dbReference type="Proteomes" id="UP000177625">
    <property type="component" value="Unassembled WGS sequence"/>
</dbReference>
<protein>
    <submittedName>
        <fullName evidence="1">Uncharacterized protein</fullName>
    </submittedName>
</protein>
<name>A0A1E1MHM5_RHYSE</name>
<reference evidence="2" key="1">
    <citation type="submission" date="2016-03" db="EMBL/GenBank/DDBJ databases">
        <authorList>
            <person name="Guldener U."/>
        </authorList>
    </citation>
    <scope>NUCLEOTIDE SEQUENCE [LARGE SCALE GENOMIC DNA]</scope>
</reference>
<gene>
    <name evidence="1" type="ORF">RSE6_09326</name>
</gene>
<dbReference type="AlphaFoldDB" id="A0A1E1MHM5"/>
<evidence type="ECO:0000313" key="2">
    <source>
        <dbReference type="Proteomes" id="UP000177625"/>
    </source>
</evidence>
<dbReference type="EMBL" id="FJVC01000344">
    <property type="protein sequence ID" value="CZT48602.1"/>
    <property type="molecule type" value="Genomic_DNA"/>
</dbReference>
<keyword evidence="2" id="KW-1185">Reference proteome</keyword>
<accession>A0A1E1MHM5</accession>
<organism evidence="1 2">
    <name type="scientific">Rhynchosporium secalis</name>
    <name type="common">Barley scald fungus</name>
    <dbReference type="NCBI Taxonomy" id="38038"/>
    <lineage>
        <taxon>Eukaryota</taxon>
        <taxon>Fungi</taxon>
        <taxon>Dikarya</taxon>
        <taxon>Ascomycota</taxon>
        <taxon>Pezizomycotina</taxon>
        <taxon>Leotiomycetes</taxon>
        <taxon>Helotiales</taxon>
        <taxon>Ploettnerulaceae</taxon>
        <taxon>Rhynchosporium</taxon>
    </lineage>
</organism>
<evidence type="ECO:0000313" key="1">
    <source>
        <dbReference type="EMBL" id="CZT48602.1"/>
    </source>
</evidence>
<sequence length="322" mass="36145">MYVLVFVHQSSQDKPSKQDKSSSAGNILPIITSGFQREEEIHLRFSTAPRLRDLYLLHRDCWELNQPVTVGFAKSKKQRISSQAVKLARLAPSSMNHGPDNYSTAALHHPLLDHGTLSAGHPCLHGSPLFQKTSSLEDLRWGNTRTTPLRMEDSNMNTERQTHIGGTRDKGGRFMITHLTHRGLPRFDQIQFPAIEDGRAERYMESSGMGMQTRRDLTQIVMDNQFMICSGLESVLTKLSLIQIIAAAGVTIALPKGTSVAESWRYWVELVRSYPLHEIESRGVAIIALSFVMAAVRAILSGLESSPTREPFNPRHHGERLR</sequence>
<proteinExistence type="predicted"/>